<dbReference type="RefSeq" id="WP_118928505.1">
    <property type="nucleotide sequence ID" value="NZ_QXGH01000039.1"/>
</dbReference>
<dbReference type="Proteomes" id="UP000283644">
    <property type="component" value="Unassembled WGS sequence"/>
</dbReference>
<dbReference type="InterPro" id="IPR038070">
    <property type="entry name" value="Rv2632c-like_sf"/>
</dbReference>
<dbReference type="InterPro" id="IPR015057">
    <property type="entry name" value="Rv2632c-like"/>
</dbReference>
<dbReference type="Gene3D" id="3.30.160.240">
    <property type="entry name" value="Rv1738"/>
    <property type="match status" value="1"/>
</dbReference>
<dbReference type="AlphaFoldDB" id="A0A417XTT1"/>
<reference evidence="1 2" key="1">
    <citation type="submission" date="2018-09" db="EMBL/GenBank/DDBJ databases">
        <title>Genome sequencing of Nocardioides immobilis CCTCC AB 2017083 for comparison to Nocardioides silvaticus.</title>
        <authorList>
            <person name="Li C."/>
            <person name="Wang G."/>
        </authorList>
    </citation>
    <scope>NUCLEOTIDE SEQUENCE [LARGE SCALE GENOMIC DNA]</scope>
    <source>
        <strain evidence="1 2">CCTCC AB 2017083</strain>
    </source>
</reference>
<sequence>MATKTWTVQVNIEEMGDDTVADATVSIDGTEVHGQGRSRRNPQDETVPRIGDELAAARALSELADELLSTAAGDIEARTHQPVRSLAL</sequence>
<dbReference type="OrthoDB" id="4828144at2"/>
<protein>
    <submittedName>
        <fullName evidence="1">DUF1876 domain-containing protein</fullName>
    </submittedName>
</protein>
<dbReference type="EMBL" id="QXGH01000039">
    <property type="protein sequence ID" value="RHW23859.1"/>
    <property type="molecule type" value="Genomic_DNA"/>
</dbReference>
<name>A0A417XTT1_9ACTN</name>
<evidence type="ECO:0000313" key="1">
    <source>
        <dbReference type="EMBL" id="RHW23859.1"/>
    </source>
</evidence>
<gene>
    <name evidence="1" type="ORF">D0Z08_27595</name>
</gene>
<dbReference type="Pfam" id="PF08962">
    <property type="entry name" value="Rv2632c-like"/>
    <property type="match status" value="1"/>
</dbReference>
<accession>A0A417XTT1</accession>
<evidence type="ECO:0000313" key="2">
    <source>
        <dbReference type="Proteomes" id="UP000283644"/>
    </source>
</evidence>
<dbReference type="SUPFAM" id="SSF143212">
    <property type="entry name" value="Rv2632c-like"/>
    <property type="match status" value="1"/>
</dbReference>
<proteinExistence type="predicted"/>
<keyword evidence="2" id="KW-1185">Reference proteome</keyword>
<organism evidence="1 2">
    <name type="scientific">Nocardioides immobilis</name>
    <dbReference type="NCBI Taxonomy" id="2049295"/>
    <lineage>
        <taxon>Bacteria</taxon>
        <taxon>Bacillati</taxon>
        <taxon>Actinomycetota</taxon>
        <taxon>Actinomycetes</taxon>
        <taxon>Propionibacteriales</taxon>
        <taxon>Nocardioidaceae</taxon>
        <taxon>Nocardioides</taxon>
    </lineage>
</organism>
<comment type="caution">
    <text evidence="1">The sequence shown here is derived from an EMBL/GenBank/DDBJ whole genome shotgun (WGS) entry which is preliminary data.</text>
</comment>